<dbReference type="GO" id="GO:0009220">
    <property type="term" value="P:pyrimidine ribonucleotide biosynthetic process"/>
    <property type="evidence" value="ECO:0007669"/>
    <property type="project" value="TreeGrafter"/>
</dbReference>
<dbReference type="InterPro" id="IPR013785">
    <property type="entry name" value="Aldolase_TIM"/>
</dbReference>
<evidence type="ECO:0000259" key="6">
    <source>
        <dbReference type="Pfam" id="PF01180"/>
    </source>
</evidence>
<dbReference type="GO" id="GO:0006207">
    <property type="term" value="P:'de novo' pyrimidine nucleobase biosynthetic process"/>
    <property type="evidence" value="ECO:0007669"/>
    <property type="project" value="TreeGrafter"/>
</dbReference>
<dbReference type="Gene3D" id="3.20.20.70">
    <property type="entry name" value="Aldolase class I"/>
    <property type="match status" value="1"/>
</dbReference>
<keyword evidence="3" id="KW-0285">Flavoprotein</keyword>
<reference evidence="7" key="1">
    <citation type="journal article" date="2012" name="PLoS ONE">
        <title>Gene sets for utilization of primary and secondary nutrition supplies in the distal gut of endangered iberian lynx.</title>
        <authorList>
            <person name="Alcaide M."/>
            <person name="Messina E."/>
            <person name="Richter M."/>
            <person name="Bargiela R."/>
            <person name="Peplies J."/>
            <person name="Huws S.A."/>
            <person name="Newbold C.J."/>
            <person name="Golyshin P.N."/>
            <person name="Simon M.A."/>
            <person name="Lopez G."/>
            <person name="Yakimov M.M."/>
            <person name="Ferrer M."/>
        </authorList>
    </citation>
    <scope>NUCLEOTIDE SEQUENCE</scope>
</reference>
<evidence type="ECO:0000313" key="7">
    <source>
        <dbReference type="EMBL" id="EJX00915.1"/>
    </source>
</evidence>
<dbReference type="GO" id="GO:0005737">
    <property type="term" value="C:cytoplasm"/>
    <property type="evidence" value="ECO:0007669"/>
    <property type="project" value="InterPro"/>
</dbReference>
<dbReference type="GO" id="GO:0004152">
    <property type="term" value="F:dihydroorotate dehydrogenase activity"/>
    <property type="evidence" value="ECO:0007669"/>
    <property type="project" value="TreeGrafter"/>
</dbReference>
<dbReference type="InterPro" id="IPR005720">
    <property type="entry name" value="Dihydroorotate_DH_cat"/>
</dbReference>
<evidence type="ECO:0000256" key="5">
    <source>
        <dbReference type="ARBA" id="ARBA00023002"/>
    </source>
</evidence>
<keyword evidence="4" id="KW-0288">FMN</keyword>
<accession>J9GM67</accession>
<feature type="non-terminal residue" evidence="7">
    <location>
        <position position="241"/>
    </location>
</feature>
<evidence type="ECO:0000256" key="2">
    <source>
        <dbReference type="ARBA" id="ARBA00004725"/>
    </source>
</evidence>
<dbReference type="GO" id="GO:0005886">
    <property type="term" value="C:plasma membrane"/>
    <property type="evidence" value="ECO:0007669"/>
    <property type="project" value="TreeGrafter"/>
</dbReference>
<evidence type="ECO:0000256" key="1">
    <source>
        <dbReference type="ARBA" id="ARBA00001917"/>
    </source>
</evidence>
<dbReference type="InterPro" id="IPR050074">
    <property type="entry name" value="DHO_dehydrogenase"/>
</dbReference>
<dbReference type="PANTHER" id="PTHR48109:SF4">
    <property type="entry name" value="DIHYDROOROTATE DEHYDROGENASE (QUINONE), MITOCHONDRIAL"/>
    <property type="match status" value="1"/>
</dbReference>
<protein>
    <submittedName>
        <fullName evidence="7">Dihydroorotate oxidase</fullName>
    </submittedName>
</protein>
<feature type="domain" description="Dihydroorotate dehydrogenase catalytic" evidence="6">
    <location>
        <begin position="35"/>
        <end position="232"/>
    </location>
</feature>
<evidence type="ECO:0000256" key="4">
    <source>
        <dbReference type="ARBA" id="ARBA00022643"/>
    </source>
</evidence>
<comment type="cofactor">
    <cofactor evidence="1">
        <name>FMN</name>
        <dbReference type="ChEBI" id="CHEBI:58210"/>
    </cofactor>
</comment>
<dbReference type="Pfam" id="PF01180">
    <property type="entry name" value="DHO_dh"/>
    <property type="match status" value="1"/>
</dbReference>
<dbReference type="PANTHER" id="PTHR48109">
    <property type="entry name" value="DIHYDROOROTATE DEHYDROGENASE (QUINONE), MITOCHONDRIAL-RELATED"/>
    <property type="match status" value="1"/>
</dbReference>
<gene>
    <name evidence="7" type="ORF">EVA_10979</name>
</gene>
<dbReference type="SUPFAM" id="SSF51395">
    <property type="entry name" value="FMN-linked oxidoreductases"/>
    <property type="match status" value="1"/>
</dbReference>
<dbReference type="EMBL" id="AMCI01003175">
    <property type="protein sequence ID" value="EJX00915.1"/>
    <property type="molecule type" value="Genomic_DNA"/>
</dbReference>
<organism evidence="7">
    <name type="scientific">gut metagenome</name>
    <dbReference type="NCBI Taxonomy" id="749906"/>
    <lineage>
        <taxon>unclassified sequences</taxon>
        <taxon>metagenomes</taxon>
        <taxon>organismal metagenomes</taxon>
    </lineage>
</organism>
<comment type="pathway">
    <text evidence="2">Pyrimidine metabolism; UMP biosynthesis via de novo pathway.</text>
</comment>
<keyword evidence="5" id="KW-0560">Oxidoreductase</keyword>
<proteinExistence type="predicted"/>
<evidence type="ECO:0000256" key="3">
    <source>
        <dbReference type="ARBA" id="ARBA00022630"/>
    </source>
</evidence>
<comment type="caution">
    <text evidence="7">The sequence shown here is derived from an EMBL/GenBank/DDBJ whole genome shotgun (WGS) entry which is preliminary data.</text>
</comment>
<name>J9GM67_9ZZZZ</name>
<sequence length="241" mass="25888">MKPETAHRVVMANLDWAVHFGLHRSLGAFPVEDPTQVMGIRFPNAVGLAAGMTPDGKAVSALGGLGFGFIEVGTVTPQPGVPTAEPRRFRLPSINGFIHRECGRSVDCRTMLANLKSADPFRLRGGIVGISLGHHPDTPSERILQDIQTGMEQVYRAADYLAICAHSLTEAADTEALIAGCAQQRDRLSTLTGKRLPLLAKVSPDSDNDTLKVLVHLLMQYGFDGVIATGSSEKILEEIHG</sequence>
<dbReference type="AlphaFoldDB" id="J9GM67"/>